<feature type="transmembrane region" description="Helical" evidence="5">
    <location>
        <begin position="616"/>
        <end position="638"/>
    </location>
</feature>
<dbReference type="SUPFAM" id="SSF81321">
    <property type="entry name" value="Family A G protein-coupled receptor-like"/>
    <property type="match status" value="1"/>
</dbReference>
<evidence type="ECO:0000256" key="5">
    <source>
        <dbReference type="SAM" id="Phobius"/>
    </source>
</evidence>
<dbReference type="AlphaFoldDB" id="A0ABD3NFW7"/>
<reference evidence="7 8" key="1">
    <citation type="submission" date="2024-10" db="EMBL/GenBank/DDBJ databases">
        <title>Updated reference genomes for cyclostephanoid diatoms.</title>
        <authorList>
            <person name="Roberts W.R."/>
            <person name="Alverson A.J."/>
        </authorList>
    </citation>
    <scope>NUCLEOTIDE SEQUENCE [LARGE SCALE GENOMIC DNA]</scope>
    <source>
        <strain evidence="7 8">AJA010-31</strain>
    </source>
</reference>
<dbReference type="EMBL" id="JALLPJ020001175">
    <property type="protein sequence ID" value="KAL3774859.1"/>
    <property type="molecule type" value="Genomic_DNA"/>
</dbReference>
<feature type="transmembrane region" description="Helical" evidence="5">
    <location>
        <begin position="579"/>
        <end position="600"/>
    </location>
</feature>
<feature type="transmembrane region" description="Helical" evidence="5">
    <location>
        <begin position="650"/>
        <end position="675"/>
    </location>
</feature>
<keyword evidence="3 5" id="KW-1133">Transmembrane helix</keyword>
<sequence length="884" mass="98191">MRPIRVVLFLLMHQATLIGAANNTVIDFSTAWQKCSFYNSNHRWMICSTGIICPFANGSEIIDVFSTIGCMYCPEDGQDCHGAVDDLRPLITISDSQDVIDKLLNWTYITCVQTCDAAIEGETCSENKTCAPGQSFCDYSLSESGSCQACPVDVDQCYQDGFLSTERGRKECVKCDLDCESHPSSELTAHGQNISSEAIDAITTNNVDLVGSGALIDCSDLVLQNVDICLGAEGKVCLIHDYTLDTLYWQLTDKAERSGCTAVVAFGDFLNYPNHEPCSLQHSFDHVNIPVVCISYNDGKVLLNSINSDSTAEVYSGYVGLLCPVEDYLEQCSKVIPCSSELDFCNYHRKVENGEYVEGWCQPCAEDPLYCYFDPRGGTPRTPEFIKSCVKRCNADIYFDRCKFCPAALTGSNLVEGHHEVEAGASQCHFCPNDDILYPKRKFQMFGAEIECWQMQSFFERIKYAEDSLNCRLAQSFNHICGCEGTGYAGADTDAKKATLVWLPRVMALLSIVGSSFIIYDVTRIHTRRSKLLYQLLITLSIFDIIGSIAYAFTSLPTPVEDYIYGGKGNDATCTAQGFFIQVGTTACFINSSLSSYYYLTIIRGLSEDRLKKMRLAFFIPPIVTGLTFAFAGIPWYYDMLLWCNNTANYWPEIPVIISIAWATVVMGAVCIGVVKTERKSRKYSTHAHTHNNISTMVVKQSLLFVGAFYVTWVPYLALQYVWASGRAFTSYGFVLYASSSVPLQGFLNCIVYIKPRYLRRGSTITNTSAITKWFNFSWCCRKKAPPTIAAVEKLNDNGCESELQSTSKLTKPPEDDACDVQVGGSVMHQSILNSSMLDETLSAQQSLNEDQLTEIIGNDDEKDQTQSTLHNSVLKSSMLGESL</sequence>
<feature type="transmembrane region" description="Helical" evidence="5">
    <location>
        <begin position="502"/>
        <end position="520"/>
    </location>
</feature>
<dbReference type="GO" id="GO:0007165">
    <property type="term" value="P:signal transduction"/>
    <property type="evidence" value="ECO:0007669"/>
    <property type="project" value="UniProtKB-ARBA"/>
</dbReference>
<comment type="subcellular location">
    <subcellularLocation>
        <location evidence="1">Membrane</location>
        <topology evidence="1">Multi-pass membrane protein</topology>
    </subcellularLocation>
</comment>
<feature type="transmembrane region" description="Helical" evidence="5">
    <location>
        <begin position="703"/>
        <end position="723"/>
    </location>
</feature>
<feature type="transmembrane region" description="Helical" evidence="5">
    <location>
        <begin position="532"/>
        <end position="553"/>
    </location>
</feature>
<evidence type="ECO:0000256" key="2">
    <source>
        <dbReference type="ARBA" id="ARBA00022692"/>
    </source>
</evidence>
<evidence type="ECO:0008006" key="9">
    <source>
        <dbReference type="Google" id="ProtNLM"/>
    </source>
</evidence>
<keyword evidence="8" id="KW-1185">Reference proteome</keyword>
<feature type="chain" id="PRO_5044792542" description="G-protein coupled receptors family 1 profile domain-containing protein" evidence="6">
    <location>
        <begin position="21"/>
        <end position="884"/>
    </location>
</feature>
<gene>
    <name evidence="7" type="ORF">ACHAWO_001174</name>
</gene>
<evidence type="ECO:0000256" key="3">
    <source>
        <dbReference type="ARBA" id="ARBA00022989"/>
    </source>
</evidence>
<evidence type="ECO:0000313" key="7">
    <source>
        <dbReference type="EMBL" id="KAL3774859.1"/>
    </source>
</evidence>
<dbReference type="InterPro" id="IPR046450">
    <property type="entry name" value="PA_dom_sf"/>
</dbReference>
<feature type="signal peptide" evidence="6">
    <location>
        <begin position="1"/>
        <end position="20"/>
    </location>
</feature>
<evidence type="ECO:0000256" key="1">
    <source>
        <dbReference type="ARBA" id="ARBA00004141"/>
    </source>
</evidence>
<dbReference type="Gene3D" id="1.20.1070.10">
    <property type="entry name" value="Rhodopsin 7-helix transmembrane proteins"/>
    <property type="match status" value="1"/>
</dbReference>
<accession>A0ABD3NFW7</accession>
<keyword evidence="6" id="KW-0732">Signal</keyword>
<dbReference type="Proteomes" id="UP001530400">
    <property type="component" value="Unassembled WGS sequence"/>
</dbReference>
<evidence type="ECO:0000256" key="4">
    <source>
        <dbReference type="ARBA" id="ARBA00023136"/>
    </source>
</evidence>
<dbReference type="GO" id="GO:0016020">
    <property type="term" value="C:membrane"/>
    <property type="evidence" value="ECO:0007669"/>
    <property type="project" value="UniProtKB-SubCell"/>
</dbReference>
<organism evidence="7 8">
    <name type="scientific">Cyclotella atomus</name>
    <dbReference type="NCBI Taxonomy" id="382360"/>
    <lineage>
        <taxon>Eukaryota</taxon>
        <taxon>Sar</taxon>
        <taxon>Stramenopiles</taxon>
        <taxon>Ochrophyta</taxon>
        <taxon>Bacillariophyta</taxon>
        <taxon>Coscinodiscophyceae</taxon>
        <taxon>Thalassiosirophycidae</taxon>
        <taxon>Stephanodiscales</taxon>
        <taxon>Stephanodiscaceae</taxon>
        <taxon>Cyclotella</taxon>
    </lineage>
</organism>
<dbReference type="Gene3D" id="3.50.30.30">
    <property type="match status" value="1"/>
</dbReference>
<name>A0ABD3NFW7_9STRA</name>
<feature type="transmembrane region" description="Helical" evidence="5">
    <location>
        <begin position="729"/>
        <end position="754"/>
    </location>
</feature>
<evidence type="ECO:0000313" key="8">
    <source>
        <dbReference type="Proteomes" id="UP001530400"/>
    </source>
</evidence>
<evidence type="ECO:0000256" key="6">
    <source>
        <dbReference type="SAM" id="SignalP"/>
    </source>
</evidence>
<dbReference type="SUPFAM" id="SSF52025">
    <property type="entry name" value="PA domain"/>
    <property type="match status" value="1"/>
</dbReference>
<protein>
    <recommendedName>
        <fullName evidence="9">G-protein coupled receptors family 1 profile domain-containing protein</fullName>
    </recommendedName>
</protein>
<keyword evidence="4 5" id="KW-0472">Membrane</keyword>
<dbReference type="PANTHER" id="PTHR23112:SF0">
    <property type="entry name" value="TRANSMEMBRANE PROTEIN 116"/>
    <property type="match status" value="1"/>
</dbReference>
<dbReference type="PANTHER" id="PTHR23112">
    <property type="entry name" value="G PROTEIN-COUPLED RECEPTOR 157-RELATED"/>
    <property type="match status" value="1"/>
</dbReference>
<comment type="caution">
    <text evidence="7">The sequence shown here is derived from an EMBL/GenBank/DDBJ whole genome shotgun (WGS) entry which is preliminary data.</text>
</comment>
<keyword evidence="2 5" id="KW-0812">Transmembrane</keyword>
<proteinExistence type="predicted"/>